<accession>A0A4Y2CYR4</accession>
<proteinExistence type="predicted"/>
<protein>
    <recommendedName>
        <fullName evidence="4">Endonuclease/exonuclease/phosphatase domain-containing protein</fullName>
    </recommendedName>
</protein>
<sequence>MTQLLPKEVRPVIGVEISQHHTIIVPRSENPLTYPEASHPPTRGTPRKYQNVGRQTKQKSENITPTLQEIKETLRNISNEEALVGADLNAHIESSHLHLLNTPDSEPTFRHGNSIGRSDPTMTRGASLADQCTWVFLEEENHSDHQYLEIHLQTNNATYTYLRFKAAFGGESRFINISDLMLTSFILQ</sequence>
<dbReference type="AlphaFoldDB" id="A0A4Y2CYR4"/>
<dbReference type="EMBL" id="BGPR01000267">
    <property type="protein sequence ID" value="GBM09249.1"/>
    <property type="molecule type" value="Genomic_DNA"/>
</dbReference>
<dbReference type="InterPro" id="IPR036691">
    <property type="entry name" value="Endo/exonu/phosph_ase_sf"/>
</dbReference>
<dbReference type="Gene3D" id="3.60.10.10">
    <property type="entry name" value="Endonuclease/exonuclease/phosphatase"/>
    <property type="match status" value="1"/>
</dbReference>
<name>A0A4Y2CYR4_ARAVE</name>
<comment type="caution">
    <text evidence="2">The sequence shown here is derived from an EMBL/GenBank/DDBJ whole genome shotgun (WGS) entry which is preliminary data.</text>
</comment>
<evidence type="ECO:0000313" key="2">
    <source>
        <dbReference type="EMBL" id="GBM09249.1"/>
    </source>
</evidence>
<keyword evidence="3" id="KW-1185">Reference proteome</keyword>
<organism evidence="2 3">
    <name type="scientific">Araneus ventricosus</name>
    <name type="common">Orbweaver spider</name>
    <name type="synonym">Epeira ventricosa</name>
    <dbReference type="NCBI Taxonomy" id="182803"/>
    <lineage>
        <taxon>Eukaryota</taxon>
        <taxon>Metazoa</taxon>
        <taxon>Ecdysozoa</taxon>
        <taxon>Arthropoda</taxon>
        <taxon>Chelicerata</taxon>
        <taxon>Arachnida</taxon>
        <taxon>Araneae</taxon>
        <taxon>Araneomorphae</taxon>
        <taxon>Entelegynae</taxon>
        <taxon>Araneoidea</taxon>
        <taxon>Araneidae</taxon>
        <taxon>Araneus</taxon>
    </lineage>
</organism>
<evidence type="ECO:0008006" key="4">
    <source>
        <dbReference type="Google" id="ProtNLM"/>
    </source>
</evidence>
<dbReference type="OrthoDB" id="6437148at2759"/>
<gene>
    <name evidence="2" type="ORF">AVEN_59229_1</name>
</gene>
<dbReference type="SUPFAM" id="SSF56219">
    <property type="entry name" value="DNase I-like"/>
    <property type="match status" value="1"/>
</dbReference>
<evidence type="ECO:0000256" key="1">
    <source>
        <dbReference type="SAM" id="MobiDB-lite"/>
    </source>
</evidence>
<dbReference type="Proteomes" id="UP000499080">
    <property type="component" value="Unassembled WGS sequence"/>
</dbReference>
<feature type="region of interest" description="Disordered" evidence="1">
    <location>
        <begin position="30"/>
        <end position="59"/>
    </location>
</feature>
<reference evidence="2 3" key="1">
    <citation type="journal article" date="2019" name="Sci. Rep.">
        <title>Orb-weaving spider Araneus ventricosus genome elucidates the spidroin gene catalogue.</title>
        <authorList>
            <person name="Kono N."/>
            <person name="Nakamura H."/>
            <person name="Ohtoshi R."/>
            <person name="Moran D.A.P."/>
            <person name="Shinohara A."/>
            <person name="Yoshida Y."/>
            <person name="Fujiwara M."/>
            <person name="Mori M."/>
            <person name="Tomita M."/>
            <person name="Arakawa K."/>
        </authorList>
    </citation>
    <scope>NUCLEOTIDE SEQUENCE [LARGE SCALE GENOMIC DNA]</scope>
</reference>
<evidence type="ECO:0000313" key="3">
    <source>
        <dbReference type="Proteomes" id="UP000499080"/>
    </source>
</evidence>